<dbReference type="InterPro" id="IPR035901">
    <property type="entry name" value="GIY-YIG_endonuc_sf"/>
</dbReference>
<dbReference type="RefSeq" id="YP_009445537.1">
    <property type="nucleotide sequence ID" value="NC_036417.1"/>
</dbReference>
<sequence>MRILTENRKKVAVYRWVNKVNGNTYIGSSINLHVRMYTYFSLRSLAKSNRPIDRALLKHGFSKIRRIFEILEYCSYEDVLKREQYYLDLYKPHYNIATIAGSTLGYKHSQESLEKMRNIILSDEVRERKILSTVNASIANRLPIPLRGIPLGFPKGNPARD</sequence>
<geneLocation type="mitochondrion" evidence="2"/>
<dbReference type="Gene3D" id="3.40.1440.10">
    <property type="entry name" value="GIY-YIG endonuclease"/>
    <property type="match status" value="1"/>
</dbReference>
<gene>
    <name evidence="2" type="primary">orf161</name>
</gene>
<reference evidence="2" key="1">
    <citation type="submission" date="2017-08" db="EMBL/GenBank/DDBJ databases">
        <title>The genome sequence of Bipolaris cookei reveals mechanisms of pathogenesis underlying target leaf spot of sorghum.</title>
        <authorList>
            <person name="Zaccaron A.Z."/>
            <person name="Bluhm B.H."/>
        </authorList>
    </citation>
    <scope>NUCLEOTIDE SEQUENCE</scope>
    <source>
        <strain evidence="2">LSLP18</strain>
    </source>
</reference>
<feature type="domain" description="GIY-YIG" evidence="1">
    <location>
        <begin position="9"/>
        <end position="96"/>
    </location>
</feature>
<keyword evidence="2" id="KW-0496">Mitochondrion</keyword>
<keyword evidence="2" id="KW-0540">Nuclease</keyword>
<dbReference type="GeneID" id="35116738"/>
<dbReference type="PROSITE" id="PS50164">
    <property type="entry name" value="GIY_YIG"/>
    <property type="match status" value="1"/>
</dbReference>
<accession>A0A2H4NRT9</accession>
<evidence type="ECO:0000259" key="1">
    <source>
        <dbReference type="PROSITE" id="PS50164"/>
    </source>
</evidence>
<dbReference type="Pfam" id="PF01541">
    <property type="entry name" value="GIY-YIG"/>
    <property type="match status" value="1"/>
</dbReference>
<keyword evidence="2" id="KW-0378">Hydrolase</keyword>
<keyword evidence="2" id="KW-0255">Endonuclease</keyword>
<protein>
    <submittedName>
        <fullName evidence="2">GIY-YIG endonuclease</fullName>
    </submittedName>
</protein>
<dbReference type="GO" id="GO:0004519">
    <property type="term" value="F:endonuclease activity"/>
    <property type="evidence" value="ECO:0007669"/>
    <property type="project" value="UniProtKB-KW"/>
</dbReference>
<organism evidence="2">
    <name type="scientific">Bipolaris cookei</name>
    <dbReference type="NCBI Taxonomy" id="74410"/>
    <lineage>
        <taxon>Eukaryota</taxon>
        <taxon>Fungi</taxon>
        <taxon>Dikarya</taxon>
        <taxon>Ascomycota</taxon>
        <taxon>Pezizomycotina</taxon>
        <taxon>Dothideomycetes</taxon>
        <taxon>Pleosporomycetidae</taxon>
        <taxon>Pleosporales</taxon>
        <taxon>Pleosporineae</taxon>
        <taxon>Pleosporaceae</taxon>
        <taxon>Bipolaris</taxon>
    </lineage>
</organism>
<dbReference type="SUPFAM" id="SSF82771">
    <property type="entry name" value="GIY-YIG endonuclease"/>
    <property type="match status" value="1"/>
</dbReference>
<dbReference type="InterPro" id="IPR006350">
    <property type="entry name" value="Intron_endoG1"/>
</dbReference>
<dbReference type="CDD" id="cd10445">
    <property type="entry name" value="GIY-YIG_bI1_like"/>
    <property type="match status" value="1"/>
</dbReference>
<dbReference type="InterPro" id="IPR000305">
    <property type="entry name" value="GIY-YIG_endonuc"/>
</dbReference>
<name>A0A2H4NRT9_9PLEO</name>
<dbReference type="AlphaFoldDB" id="A0A2H4NRT9"/>
<dbReference type="EMBL" id="MF784482">
    <property type="protein sequence ID" value="ATV95702.1"/>
    <property type="molecule type" value="Genomic_DNA"/>
</dbReference>
<evidence type="ECO:0000313" key="2">
    <source>
        <dbReference type="EMBL" id="ATV95702.1"/>
    </source>
</evidence>
<dbReference type="NCBIfam" id="TIGR01453">
    <property type="entry name" value="grpIintron_endo"/>
    <property type="match status" value="1"/>
</dbReference>
<dbReference type="SMART" id="SM00465">
    <property type="entry name" value="GIYc"/>
    <property type="match status" value="1"/>
</dbReference>
<proteinExistence type="predicted"/>